<evidence type="ECO:0000313" key="3">
    <source>
        <dbReference type="Proteomes" id="UP001203207"/>
    </source>
</evidence>
<dbReference type="Proteomes" id="UP001203207">
    <property type="component" value="Unassembled WGS sequence"/>
</dbReference>
<feature type="transmembrane region" description="Helical" evidence="1">
    <location>
        <begin position="29"/>
        <end position="47"/>
    </location>
</feature>
<accession>A0AAE3FWW3</accession>
<feature type="transmembrane region" description="Helical" evidence="1">
    <location>
        <begin position="53"/>
        <end position="72"/>
    </location>
</feature>
<keyword evidence="1" id="KW-1133">Transmembrane helix</keyword>
<evidence type="ECO:0000313" key="2">
    <source>
        <dbReference type="EMBL" id="MCL9816681.1"/>
    </source>
</evidence>
<comment type="caution">
    <text evidence="2">The sequence shown here is derived from an EMBL/GenBank/DDBJ whole genome shotgun (WGS) entry which is preliminary data.</text>
</comment>
<evidence type="ECO:0000256" key="1">
    <source>
        <dbReference type="SAM" id="Phobius"/>
    </source>
</evidence>
<dbReference type="Pfam" id="PF26071">
    <property type="entry name" value="DUF8028"/>
    <property type="match status" value="1"/>
</dbReference>
<keyword evidence="1" id="KW-0812">Transmembrane</keyword>
<proteinExistence type="predicted"/>
<name>A0AAE3FWW3_9EURY</name>
<reference evidence="2" key="1">
    <citation type="journal article" date="2022" name="Syst. Appl. Microbiol.">
        <title>Natronocalculus amylovorans gen. nov., sp. nov., and Natranaeroarchaeum aerophilus sp. nov., dominant culturable amylolytic natronoarchaea from hypersaline soda lakes in southwestern Siberia.</title>
        <authorList>
            <person name="Sorokin D.Y."/>
            <person name="Elcheninov A.G."/>
            <person name="Khizhniak T.V."/>
            <person name="Koenen M."/>
            <person name="Bale N.J."/>
            <person name="Damste J.S.S."/>
            <person name="Kublanov I.V."/>
        </authorList>
    </citation>
    <scope>NUCLEOTIDE SEQUENCE</scope>
    <source>
        <strain evidence="2">AArc-St2</strain>
    </source>
</reference>
<organism evidence="2 3">
    <name type="scientific">Natronocalculus amylovorans</name>
    <dbReference type="NCBI Taxonomy" id="2917812"/>
    <lineage>
        <taxon>Archaea</taxon>
        <taxon>Methanobacteriati</taxon>
        <taxon>Methanobacteriota</taxon>
        <taxon>Stenosarchaea group</taxon>
        <taxon>Halobacteria</taxon>
        <taxon>Halobacteriales</taxon>
        <taxon>Haloferacaceae</taxon>
        <taxon>Natronocalculus</taxon>
    </lineage>
</organism>
<sequence>MSVPSVPAPVRHVLHWSDMKTQLLARIRGIAFWTAVALPFGYLPLLAIEQIRVSAVVFVGLIAIHILALIAGHEYRR</sequence>
<keyword evidence="3" id="KW-1185">Reference proteome</keyword>
<keyword evidence="1" id="KW-0472">Membrane</keyword>
<dbReference type="EMBL" id="JAKRVX010000002">
    <property type="protein sequence ID" value="MCL9816681.1"/>
    <property type="molecule type" value="Genomic_DNA"/>
</dbReference>
<dbReference type="RefSeq" id="WP_174652150.1">
    <property type="nucleotide sequence ID" value="NZ_JAKRVX010000002.1"/>
</dbReference>
<protein>
    <submittedName>
        <fullName evidence="2">Uncharacterized protein</fullName>
    </submittedName>
</protein>
<reference evidence="2" key="2">
    <citation type="submission" date="2022-02" db="EMBL/GenBank/DDBJ databases">
        <authorList>
            <person name="Elcheninov A.G."/>
            <person name="Sorokin D.Y."/>
            <person name="Kublanov I.V."/>
        </authorList>
    </citation>
    <scope>NUCLEOTIDE SEQUENCE</scope>
    <source>
        <strain evidence="2">AArc-St2</strain>
    </source>
</reference>
<dbReference type="InterPro" id="IPR058341">
    <property type="entry name" value="DUF8028"/>
</dbReference>
<gene>
    <name evidence="2" type="ORF">AArcSt2_06960</name>
</gene>
<dbReference type="AlphaFoldDB" id="A0AAE3FWW3"/>